<evidence type="ECO:0000313" key="1">
    <source>
        <dbReference type="EMBL" id="PSN07395.1"/>
    </source>
</evidence>
<dbReference type="InterPro" id="IPR010780">
    <property type="entry name" value="DUF1375"/>
</dbReference>
<gene>
    <name evidence="1" type="ORF">C7G83_13825</name>
</gene>
<dbReference type="Pfam" id="PF07119">
    <property type="entry name" value="DUF1375"/>
    <property type="match status" value="1"/>
</dbReference>
<dbReference type="EMBL" id="PYEP01000005">
    <property type="protein sequence ID" value="PSN07395.1"/>
    <property type="molecule type" value="Genomic_DNA"/>
</dbReference>
<dbReference type="NCBIfam" id="NF008628">
    <property type="entry name" value="PRK11616.1"/>
    <property type="match status" value="1"/>
</dbReference>
<dbReference type="Proteomes" id="UP000240212">
    <property type="component" value="Unassembled WGS sequence"/>
</dbReference>
<dbReference type="PROSITE" id="PS51257">
    <property type="entry name" value="PROKAR_LIPOPROTEIN"/>
    <property type="match status" value="1"/>
</dbReference>
<proteinExistence type="predicted"/>
<reference evidence="1 2" key="1">
    <citation type="submission" date="2018-03" db="EMBL/GenBank/DDBJ databases">
        <title>Draft genome sequence of the first documented clinical Siccibacter turicensis isolate in Austria.</title>
        <authorList>
            <person name="Lepuschitz S."/>
            <person name="Pekard-Amenitsch S."/>
            <person name="Haunold R."/>
            <person name="Schill S."/>
            <person name="Mach R."/>
            <person name="Allerberger F."/>
            <person name="Ruppitsch W."/>
            <person name="Forsythe S.J."/>
        </authorList>
    </citation>
    <scope>NUCLEOTIDE SEQUENCE [LARGE SCALE GENOMIC DNA]</scope>
    <source>
        <strain evidence="1 2">6100069499-17</strain>
    </source>
</reference>
<organism evidence="1 2">
    <name type="scientific">Siccibacter turicensis</name>
    <dbReference type="NCBI Taxonomy" id="357233"/>
    <lineage>
        <taxon>Bacteria</taxon>
        <taxon>Pseudomonadati</taxon>
        <taxon>Pseudomonadota</taxon>
        <taxon>Gammaproteobacteria</taxon>
        <taxon>Enterobacterales</taxon>
        <taxon>Enterobacteriaceae</taxon>
        <taxon>Siccibacter</taxon>
    </lineage>
</organism>
<protein>
    <submittedName>
        <fullName evidence="1">YceK/YidQ family lipoprotein</fullName>
    </submittedName>
</protein>
<dbReference type="STRING" id="1388748.GCA_000463155_03638"/>
<sequence length="106" mass="11457">MMKNVPGKFLAGACGFVLCGCSSMMTHTGGEEGYYPGTRASFDLLKSSETSWGVKPLVALDMPFTAVLDTLLLPWDAFRDDNSVRSRVRQSERDALATNSVIPPAP</sequence>
<keyword evidence="1" id="KW-0449">Lipoprotein</keyword>
<dbReference type="OrthoDB" id="6504878at2"/>
<comment type="caution">
    <text evidence="1">The sequence shown here is derived from an EMBL/GenBank/DDBJ whole genome shotgun (WGS) entry which is preliminary data.</text>
</comment>
<dbReference type="AlphaFoldDB" id="A0A2P8VIK2"/>
<keyword evidence="2" id="KW-1185">Reference proteome</keyword>
<evidence type="ECO:0000313" key="2">
    <source>
        <dbReference type="Proteomes" id="UP000240212"/>
    </source>
</evidence>
<accession>A0A2P8VIK2</accession>
<name>A0A2P8VIK2_9ENTR</name>